<sequence>MALFTVDSNNTFGQTVEEAGKYNVVIASSSQYTTTKEAGKPMAIFDYEVLDGPYKGGLIRFDNEVWDSTSEDKAKLSAKRFNTIAVALGAINGTAFDSIEQFVNQAVGHQLAITVDWDTGSNGKAYLAVKSYEQFMQDGSKPNGVKRPAGSSRTGNSGFGNHQGAGGSFHSTTNNQQTGGFNTPASSDAGNTQRTPSTANGYSSQSANSYHGGGFPPVPDGQPF</sequence>
<feature type="compositionally biased region" description="Gly residues" evidence="1">
    <location>
        <begin position="157"/>
        <end position="167"/>
    </location>
</feature>
<dbReference type="Proteomes" id="UP000694640">
    <property type="component" value="Unassembled WGS sequence"/>
</dbReference>
<reference evidence="2 3" key="1">
    <citation type="submission" date="2021-01" db="EMBL/GenBank/DDBJ databases">
        <title>High-quality draft genome sequence data of six Lactiplantibacillus plantarum subsp. argentoratensis strains isolated from various Greek sourdoughs.</title>
        <authorList>
            <person name="Syrokou M.K."/>
            <person name="Paramithiotis S."/>
            <person name="Skandamis P.N."/>
            <person name="Drosinos E.H."/>
            <person name="Bosnea L."/>
            <person name="Mataragas M."/>
        </authorList>
    </citation>
    <scope>NUCLEOTIDE SEQUENCE [LARGE SCALE GENOMIC DNA]</scope>
    <source>
        <strain evidence="2 3">LQC 2520</strain>
    </source>
</reference>
<evidence type="ECO:0000313" key="2">
    <source>
        <dbReference type="EMBL" id="MBT1137680.1"/>
    </source>
</evidence>
<dbReference type="EMBL" id="JAEQMM010000003">
    <property type="protein sequence ID" value="MBT1137680.1"/>
    <property type="molecule type" value="Genomic_DNA"/>
</dbReference>
<feature type="compositionally biased region" description="Low complexity" evidence="1">
    <location>
        <begin position="172"/>
        <end position="183"/>
    </location>
</feature>
<comment type="caution">
    <text evidence="2">The sequence shown here is derived from an EMBL/GenBank/DDBJ whole genome shotgun (WGS) entry which is preliminary data.</text>
</comment>
<dbReference type="Pfam" id="PF05037">
    <property type="entry name" value="DUF669"/>
    <property type="match status" value="1"/>
</dbReference>
<organism evidence="2 3">
    <name type="scientific">Lactiplantibacillus argentoratensis</name>
    <dbReference type="NCBI Taxonomy" id="271881"/>
    <lineage>
        <taxon>Bacteria</taxon>
        <taxon>Bacillati</taxon>
        <taxon>Bacillota</taxon>
        <taxon>Bacilli</taxon>
        <taxon>Lactobacillales</taxon>
        <taxon>Lactobacillaceae</taxon>
        <taxon>Lactiplantibacillus</taxon>
    </lineage>
</organism>
<accession>A0ABS5UGN2</accession>
<proteinExistence type="predicted"/>
<evidence type="ECO:0000313" key="3">
    <source>
        <dbReference type="Proteomes" id="UP000694640"/>
    </source>
</evidence>
<keyword evidence="3" id="KW-1185">Reference proteome</keyword>
<protein>
    <submittedName>
        <fullName evidence="2">DUF669 domain-containing protein</fullName>
    </submittedName>
</protein>
<evidence type="ECO:0000256" key="1">
    <source>
        <dbReference type="SAM" id="MobiDB-lite"/>
    </source>
</evidence>
<feature type="region of interest" description="Disordered" evidence="1">
    <location>
        <begin position="138"/>
        <end position="224"/>
    </location>
</feature>
<feature type="compositionally biased region" description="Polar residues" evidence="1">
    <location>
        <begin position="184"/>
        <end position="209"/>
    </location>
</feature>
<name>A0ABS5UGN2_9LACO</name>
<dbReference type="InterPro" id="IPR007731">
    <property type="entry name" value="DUF669"/>
</dbReference>
<dbReference type="RefSeq" id="WP_214417721.1">
    <property type="nucleotide sequence ID" value="NZ_JAEQMM010000003.1"/>
</dbReference>
<gene>
    <name evidence="2" type="ORF">JKL17_06020</name>
</gene>